<dbReference type="EMBL" id="CABVLU010000002">
    <property type="protein sequence ID" value="VVT50424.1"/>
    <property type="molecule type" value="Genomic_DNA"/>
</dbReference>
<feature type="region of interest" description="Disordered" evidence="2">
    <location>
        <begin position="154"/>
        <end position="209"/>
    </location>
</feature>
<dbReference type="Proteomes" id="UP000398389">
    <property type="component" value="Unassembled WGS sequence"/>
</dbReference>
<dbReference type="GO" id="GO:0003676">
    <property type="term" value="F:nucleic acid binding"/>
    <property type="evidence" value="ECO:0007669"/>
    <property type="project" value="InterPro"/>
</dbReference>
<dbReference type="SMART" id="SM00443">
    <property type="entry name" value="G_patch"/>
    <property type="match status" value="1"/>
</dbReference>
<dbReference type="PROSITE" id="PS50174">
    <property type="entry name" value="G_PATCH"/>
    <property type="match status" value="1"/>
</dbReference>
<feature type="region of interest" description="Disordered" evidence="2">
    <location>
        <begin position="225"/>
        <end position="265"/>
    </location>
</feature>
<evidence type="ECO:0000256" key="2">
    <source>
        <dbReference type="SAM" id="MobiDB-lite"/>
    </source>
</evidence>
<accession>A0A5E8BFL1</accession>
<reference evidence="4 5" key="1">
    <citation type="submission" date="2019-09" db="EMBL/GenBank/DDBJ databases">
        <authorList>
            <person name="Brejova B."/>
        </authorList>
    </citation>
    <scope>NUCLEOTIDE SEQUENCE [LARGE SCALE GENOMIC DNA]</scope>
</reference>
<evidence type="ECO:0000259" key="3">
    <source>
        <dbReference type="PROSITE" id="PS50174"/>
    </source>
</evidence>
<organism evidence="4 5">
    <name type="scientific">Magnusiomyces paraingens</name>
    <dbReference type="NCBI Taxonomy" id="2606893"/>
    <lineage>
        <taxon>Eukaryota</taxon>
        <taxon>Fungi</taxon>
        <taxon>Dikarya</taxon>
        <taxon>Ascomycota</taxon>
        <taxon>Saccharomycotina</taxon>
        <taxon>Dipodascomycetes</taxon>
        <taxon>Dipodascales</taxon>
        <taxon>Dipodascaceae</taxon>
        <taxon>Magnusiomyces</taxon>
    </lineage>
</organism>
<sequence length="819" mass="92545">MRPNHNFQRGPRSNSGFYDSRPSSSPPHYYKHNNNSNNYKRQRPPQDLYRNTKDSAISSTNRSNKENTVSLLVDADFQKEIGSVKESDISMVIALLGVTVPQIEMAPTNNCALAQLTFNNGQEMNTFINHMSKQQNGSRTLQINKDLVVTLDYPGCSNPTSKPEEEKKISTVNSSNTDNPKHSHEEIHYRDDNIRERDHTRDRRYHSERDRYHRDDRDRVFLDYRDNADHNAGQYRPRDDHYNRKKRRLSKNQERNNKPLDVGLFRHSHDNKDVCGDTDIGNMPTPMLLFQSLDPNMHTEEVLYNLVNKKLGSDVKNSIPKHTQTSGNIVRRVFLVKYKKAPVKPKELENAKPFEPLDSPENGNSSDNKNKNSASKENQSDKSLQQNSAGFAFVEFGNLALATAAYTHLNSKQHLSQIQSDLEPGEPPNLAHIKASYVSLGSFQPASKDGIKHGYTFTSVAGQQMEYWNQDMFLAEYPQPSANGTKELSEEPSKEENTEKTGDAEHAQEVSGYALYQQLKQKEAVSRPLFSIPNIKATSTHLQAVKNQVRNPLEIRSPLESLGKEKSSSGREERHHKIKSGKNAAMLQQMNKWKTKRAEFLLEREKEENQLEEKQAESKNESLFVVTADEPPDEHRKFSLPQNDENSNKSEDDSSISAKFLDFDGLTCFLCSYRCYSTRELNAHAKSTEHLNNMKIKQRVNSARIMLDFKHSEDDSNSSNSSVASSGSLKTGGEEKPPVALSFGAQMLQKMGWKENTGLGRMSDGIRRAIMPNTIYGSTGIGLGAPPSEQSLLSSGVGSGDSKKRKVSQVPFFERAKKQ</sequence>
<gene>
    <name evidence="4" type="ORF">SAPINGB_P002756</name>
</gene>
<dbReference type="InterPro" id="IPR000467">
    <property type="entry name" value="G_patch_dom"/>
</dbReference>
<keyword evidence="1" id="KW-0175">Coiled coil</keyword>
<evidence type="ECO:0000313" key="5">
    <source>
        <dbReference type="Proteomes" id="UP000398389"/>
    </source>
</evidence>
<feature type="compositionally biased region" description="Basic and acidic residues" evidence="2">
    <location>
        <begin position="179"/>
        <end position="209"/>
    </location>
</feature>
<feature type="region of interest" description="Disordered" evidence="2">
    <location>
        <begin position="629"/>
        <end position="654"/>
    </location>
</feature>
<name>A0A5E8BFL1_9ASCO</name>
<feature type="region of interest" description="Disordered" evidence="2">
    <location>
        <begin position="711"/>
        <end position="738"/>
    </location>
</feature>
<feature type="compositionally biased region" description="Basic and acidic residues" evidence="2">
    <location>
        <begin position="562"/>
        <end position="575"/>
    </location>
</feature>
<dbReference type="Pfam" id="PF01585">
    <property type="entry name" value="G-patch"/>
    <property type="match status" value="1"/>
</dbReference>
<feature type="region of interest" description="Disordered" evidence="2">
    <location>
        <begin position="1"/>
        <end position="65"/>
    </location>
</feature>
<dbReference type="GeneID" id="43581574"/>
<feature type="region of interest" description="Disordered" evidence="2">
    <location>
        <begin position="347"/>
        <end position="384"/>
    </location>
</feature>
<keyword evidence="5" id="KW-1185">Reference proteome</keyword>
<feature type="compositionally biased region" description="Basic and acidic residues" evidence="2">
    <location>
        <begin position="487"/>
        <end position="506"/>
    </location>
</feature>
<evidence type="ECO:0000313" key="4">
    <source>
        <dbReference type="EMBL" id="VVT50424.1"/>
    </source>
</evidence>
<dbReference type="AlphaFoldDB" id="A0A5E8BFL1"/>
<proteinExistence type="predicted"/>
<feature type="region of interest" description="Disordered" evidence="2">
    <location>
        <begin position="777"/>
        <end position="819"/>
    </location>
</feature>
<feature type="compositionally biased region" description="Low complexity" evidence="2">
    <location>
        <begin position="362"/>
        <end position="377"/>
    </location>
</feature>
<feature type="coiled-coil region" evidence="1">
    <location>
        <begin position="590"/>
        <end position="622"/>
    </location>
</feature>
<protein>
    <recommendedName>
        <fullName evidence="3">G-patch domain-containing protein</fullName>
    </recommendedName>
</protein>
<dbReference type="OrthoDB" id="29523at2759"/>
<evidence type="ECO:0000256" key="1">
    <source>
        <dbReference type="SAM" id="Coils"/>
    </source>
</evidence>
<feature type="compositionally biased region" description="Low complexity" evidence="2">
    <location>
        <begin position="717"/>
        <end position="728"/>
    </location>
</feature>
<dbReference type="RefSeq" id="XP_031853365.1">
    <property type="nucleotide sequence ID" value="XM_031997474.1"/>
</dbReference>
<feature type="compositionally biased region" description="Polar residues" evidence="2">
    <location>
        <begin position="1"/>
        <end position="23"/>
    </location>
</feature>
<feature type="compositionally biased region" description="Polar residues" evidence="2">
    <location>
        <begin position="54"/>
        <end position="65"/>
    </location>
</feature>
<feature type="domain" description="G-patch" evidence="3">
    <location>
        <begin position="740"/>
        <end position="786"/>
    </location>
</feature>
<feature type="region of interest" description="Disordered" evidence="2">
    <location>
        <begin position="556"/>
        <end position="587"/>
    </location>
</feature>
<feature type="region of interest" description="Disordered" evidence="2">
    <location>
        <begin position="478"/>
        <end position="506"/>
    </location>
</feature>